<feature type="domain" description="Prephenate/arogenate dehydrogenase" evidence="2">
    <location>
        <begin position="12"/>
        <end position="294"/>
    </location>
</feature>
<dbReference type="AlphaFoldDB" id="A0A518IVY7"/>
<organism evidence="3 4">
    <name type="scientific">Rosistilla oblonga</name>
    <dbReference type="NCBI Taxonomy" id="2527990"/>
    <lineage>
        <taxon>Bacteria</taxon>
        <taxon>Pseudomonadati</taxon>
        <taxon>Planctomycetota</taxon>
        <taxon>Planctomycetia</taxon>
        <taxon>Pirellulales</taxon>
        <taxon>Pirellulaceae</taxon>
        <taxon>Rosistilla</taxon>
    </lineage>
</organism>
<evidence type="ECO:0000313" key="3">
    <source>
        <dbReference type="EMBL" id="QDV57251.1"/>
    </source>
</evidence>
<accession>A0A518IVY7</accession>
<keyword evidence="1" id="KW-0560">Oxidoreductase</keyword>
<dbReference type="EMBL" id="CP036318">
    <property type="protein sequence ID" value="QDV57251.1"/>
    <property type="molecule type" value="Genomic_DNA"/>
</dbReference>
<dbReference type="SUPFAM" id="SSF48179">
    <property type="entry name" value="6-phosphogluconate dehydrogenase C-terminal domain-like"/>
    <property type="match status" value="1"/>
</dbReference>
<dbReference type="SUPFAM" id="SSF51735">
    <property type="entry name" value="NAD(P)-binding Rossmann-fold domains"/>
    <property type="match status" value="1"/>
</dbReference>
<sequence>MNREAQEAWRPRRIAVIGVGLLGGSVALAAKRRWPDATLVGSSRKPETRQTMLDLQVVDHAFADAIECVADCDVIIIAAPVGHIARLLPEIADASDPNAIITDVGSTKHEIVTAAESHPAAALRFVGSHPIAGSERTGVENASVDLFQGKLSITTPTDQTDPIRHDRVKQFWGEIGCRVISMSPADHDLALASASHMPHIASAALALALPQEFAHLTGSGFRDATRIAAGDPLMWRQIVEANAPAVLAQLQQYESAIGQFRGAIASQDWAGIEKLFADAQTAKQTIDAATCGPEDDSE</sequence>
<proteinExistence type="predicted"/>
<name>A0A518IVY7_9BACT</name>
<dbReference type="PANTHER" id="PTHR21363">
    <property type="entry name" value="PREPHENATE DEHYDROGENASE"/>
    <property type="match status" value="1"/>
</dbReference>
<evidence type="ECO:0000256" key="1">
    <source>
        <dbReference type="ARBA" id="ARBA00023002"/>
    </source>
</evidence>
<protein>
    <submittedName>
        <fullName evidence="3">Prephenate dehydrogenase</fullName>
    </submittedName>
</protein>
<dbReference type="Gene3D" id="3.40.50.720">
    <property type="entry name" value="NAD(P)-binding Rossmann-like Domain"/>
    <property type="match status" value="1"/>
</dbReference>
<dbReference type="Pfam" id="PF02153">
    <property type="entry name" value="PDH_N"/>
    <property type="match status" value="1"/>
</dbReference>
<keyword evidence="4" id="KW-1185">Reference proteome</keyword>
<dbReference type="InterPro" id="IPR003099">
    <property type="entry name" value="Prephen_DH"/>
</dbReference>
<dbReference type="InterPro" id="IPR036291">
    <property type="entry name" value="NAD(P)-bd_dom_sf"/>
</dbReference>
<dbReference type="GO" id="GO:0008977">
    <property type="term" value="F:prephenate dehydrogenase (NAD+) activity"/>
    <property type="evidence" value="ECO:0007669"/>
    <property type="project" value="InterPro"/>
</dbReference>
<dbReference type="InterPro" id="IPR046826">
    <property type="entry name" value="PDH_N"/>
</dbReference>
<dbReference type="InterPro" id="IPR046825">
    <property type="entry name" value="PDH_C"/>
</dbReference>
<dbReference type="Gene3D" id="1.10.3660.10">
    <property type="entry name" value="6-phosphogluconate dehydrogenase C-terminal like domain"/>
    <property type="match status" value="1"/>
</dbReference>
<dbReference type="FunFam" id="3.40.50.720:FF:000208">
    <property type="entry name" value="Prephenate dehydrogenase"/>
    <property type="match status" value="1"/>
</dbReference>
<dbReference type="InterPro" id="IPR050812">
    <property type="entry name" value="Preph/Arog_dehydrog"/>
</dbReference>
<dbReference type="PROSITE" id="PS51176">
    <property type="entry name" value="PDH_ADH"/>
    <property type="match status" value="1"/>
</dbReference>
<dbReference type="GO" id="GO:0004665">
    <property type="term" value="F:prephenate dehydrogenase (NADP+) activity"/>
    <property type="evidence" value="ECO:0007669"/>
    <property type="project" value="InterPro"/>
</dbReference>
<gene>
    <name evidence="3" type="ORF">Mal33_32550</name>
</gene>
<dbReference type="GO" id="GO:0006571">
    <property type="term" value="P:tyrosine biosynthetic process"/>
    <property type="evidence" value="ECO:0007669"/>
    <property type="project" value="InterPro"/>
</dbReference>
<dbReference type="Proteomes" id="UP000316770">
    <property type="component" value="Chromosome"/>
</dbReference>
<dbReference type="GO" id="GO:0070403">
    <property type="term" value="F:NAD+ binding"/>
    <property type="evidence" value="ECO:0007669"/>
    <property type="project" value="InterPro"/>
</dbReference>
<dbReference type="Pfam" id="PF20463">
    <property type="entry name" value="PDH_C"/>
    <property type="match status" value="1"/>
</dbReference>
<reference evidence="3 4" key="1">
    <citation type="submission" date="2019-02" db="EMBL/GenBank/DDBJ databases">
        <title>Deep-cultivation of Planctomycetes and their phenomic and genomic characterization uncovers novel biology.</title>
        <authorList>
            <person name="Wiegand S."/>
            <person name="Jogler M."/>
            <person name="Boedeker C."/>
            <person name="Pinto D."/>
            <person name="Vollmers J."/>
            <person name="Rivas-Marin E."/>
            <person name="Kohn T."/>
            <person name="Peeters S.H."/>
            <person name="Heuer A."/>
            <person name="Rast P."/>
            <person name="Oberbeckmann S."/>
            <person name="Bunk B."/>
            <person name="Jeske O."/>
            <person name="Meyerdierks A."/>
            <person name="Storesund J.E."/>
            <person name="Kallscheuer N."/>
            <person name="Luecker S."/>
            <person name="Lage O.M."/>
            <person name="Pohl T."/>
            <person name="Merkel B.J."/>
            <person name="Hornburger P."/>
            <person name="Mueller R.-W."/>
            <person name="Bruemmer F."/>
            <person name="Labrenz M."/>
            <person name="Spormann A.M."/>
            <person name="Op den Camp H."/>
            <person name="Overmann J."/>
            <person name="Amann R."/>
            <person name="Jetten M.S.M."/>
            <person name="Mascher T."/>
            <person name="Medema M.H."/>
            <person name="Devos D.P."/>
            <person name="Kaster A.-K."/>
            <person name="Ovreas L."/>
            <person name="Rohde M."/>
            <person name="Galperin M.Y."/>
            <person name="Jogler C."/>
        </authorList>
    </citation>
    <scope>NUCLEOTIDE SEQUENCE [LARGE SCALE GENOMIC DNA]</scope>
    <source>
        <strain evidence="3 4">Mal33</strain>
    </source>
</reference>
<dbReference type="InterPro" id="IPR008927">
    <property type="entry name" value="6-PGluconate_DH-like_C_sf"/>
</dbReference>
<dbReference type="RefSeq" id="WP_145286505.1">
    <property type="nucleotide sequence ID" value="NZ_CP036318.1"/>
</dbReference>
<evidence type="ECO:0000259" key="2">
    <source>
        <dbReference type="PROSITE" id="PS51176"/>
    </source>
</evidence>
<dbReference type="PANTHER" id="PTHR21363:SF0">
    <property type="entry name" value="PREPHENATE DEHYDROGENASE [NADP(+)]"/>
    <property type="match status" value="1"/>
</dbReference>
<evidence type="ECO:0000313" key="4">
    <source>
        <dbReference type="Proteomes" id="UP000316770"/>
    </source>
</evidence>